<feature type="transmembrane region" description="Helical" evidence="2">
    <location>
        <begin position="108"/>
        <end position="127"/>
    </location>
</feature>
<accession>A0A1V2IAW7</accession>
<feature type="transmembrane region" description="Helical" evidence="2">
    <location>
        <begin position="139"/>
        <end position="160"/>
    </location>
</feature>
<feature type="transmembrane region" description="Helical" evidence="2">
    <location>
        <begin position="230"/>
        <end position="252"/>
    </location>
</feature>
<evidence type="ECO:0000313" key="3">
    <source>
        <dbReference type="EMBL" id="ONH30304.1"/>
    </source>
</evidence>
<keyword evidence="2" id="KW-0472">Membrane</keyword>
<organism evidence="3 4">
    <name type="scientific">Pseudofrankia asymbiotica</name>
    <dbReference type="NCBI Taxonomy" id="1834516"/>
    <lineage>
        <taxon>Bacteria</taxon>
        <taxon>Bacillati</taxon>
        <taxon>Actinomycetota</taxon>
        <taxon>Actinomycetes</taxon>
        <taxon>Frankiales</taxon>
        <taxon>Frankiaceae</taxon>
        <taxon>Pseudofrankia</taxon>
    </lineage>
</organism>
<dbReference type="PANTHER" id="PTHR40761:SF1">
    <property type="entry name" value="CONSERVED INTEGRAL MEMBRANE ALANINE VALINE AND LEUCINE RICH PROTEIN-RELATED"/>
    <property type="match status" value="1"/>
</dbReference>
<evidence type="ECO:0000256" key="2">
    <source>
        <dbReference type="SAM" id="Phobius"/>
    </source>
</evidence>
<feature type="compositionally biased region" description="Low complexity" evidence="1">
    <location>
        <begin position="325"/>
        <end position="337"/>
    </location>
</feature>
<proteinExistence type="predicted"/>
<reference evidence="4" key="1">
    <citation type="submission" date="2016-10" db="EMBL/GenBank/DDBJ databases">
        <title>Frankia sp. NRRL B-16386 Genome sequencing.</title>
        <authorList>
            <person name="Ghodhbane-Gtari F."/>
            <person name="Swanson E."/>
            <person name="Gueddou A."/>
            <person name="Hezbri K."/>
            <person name="Ktari K."/>
            <person name="Nouioui I."/>
            <person name="Morris K."/>
            <person name="Simpson S."/>
            <person name="Abebe-Akele F."/>
            <person name="Thomas K."/>
            <person name="Gtari M."/>
            <person name="Tisa L.S."/>
        </authorList>
    </citation>
    <scope>NUCLEOTIDE SEQUENCE [LARGE SCALE GENOMIC DNA]</scope>
    <source>
        <strain evidence="4">NRRL B-16386</strain>
    </source>
</reference>
<feature type="transmembrane region" description="Helical" evidence="2">
    <location>
        <begin position="198"/>
        <end position="218"/>
    </location>
</feature>
<feature type="region of interest" description="Disordered" evidence="1">
    <location>
        <begin position="293"/>
        <end position="337"/>
    </location>
</feature>
<feature type="transmembrane region" description="Helical" evidence="2">
    <location>
        <begin position="74"/>
        <end position="96"/>
    </location>
</feature>
<keyword evidence="4" id="KW-1185">Reference proteome</keyword>
<keyword evidence="2" id="KW-0812">Transmembrane</keyword>
<dbReference type="STRING" id="1834516.BL253_14220"/>
<gene>
    <name evidence="3" type="ORF">BL253_14220</name>
</gene>
<feature type="transmembrane region" description="Helical" evidence="2">
    <location>
        <begin position="166"/>
        <end position="186"/>
    </location>
</feature>
<dbReference type="NCBIfam" id="NF038012">
    <property type="entry name" value="DMT_1"/>
    <property type="match status" value="1"/>
</dbReference>
<protein>
    <submittedName>
        <fullName evidence="3">Uncharacterized protein</fullName>
    </submittedName>
</protein>
<dbReference type="AlphaFoldDB" id="A0A1V2IAW7"/>
<name>A0A1V2IAW7_9ACTN</name>
<evidence type="ECO:0000256" key="1">
    <source>
        <dbReference type="SAM" id="MobiDB-lite"/>
    </source>
</evidence>
<keyword evidence="2" id="KW-1133">Transmembrane helix</keyword>
<feature type="compositionally biased region" description="Low complexity" evidence="1">
    <location>
        <begin position="293"/>
        <end position="309"/>
    </location>
</feature>
<dbReference type="Proteomes" id="UP000188929">
    <property type="component" value="Unassembled WGS sequence"/>
</dbReference>
<evidence type="ECO:0000313" key="4">
    <source>
        <dbReference type="Proteomes" id="UP000188929"/>
    </source>
</evidence>
<feature type="transmembrane region" description="Helical" evidence="2">
    <location>
        <begin position="264"/>
        <end position="285"/>
    </location>
</feature>
<comment type="caution">
    <text evidence="3">The sequence shown here is derived from an EMBL/GenBank/DDBJ whole genome shotgun (WGS) entry which is preliminary data.</text>
</comment>
<dbReference type="PANTHER" id="PTHR40761">
    <property type="entry name" value="CONSERVED INTEGRAL MEMBRANE ALANINE VALINE AND LEUCINE RICH PROTEIN-RELATED"/>
    <property type="match status" value="1"/>
</dbReference>
<dbReference type="EMBL" id="MOMC01000027">
    <property type="protein sequence ID" value="ONH30304.1"/>
    <property type="molecule type" value="Genomic_DNA"/>
</dbReference>
<sequence length="337" mass="34651">MLIVVALSLLAAFLWAWSAVLQQRAAIRASRRGSPALDRVVPGHGLMLALMRDPLWFAGWLANLGGFVVQAGALYLGSVAVVQPLIVAQLLFALPLSRVGSGRPLPHGAWWAAGAVSAGLAVLLTVRGKPPAVVHVDDARLLAAIAVTVAVAVTITMVSLGQPPSLRAPMFGIAGGFFYALNAVLIKRTVGLAVDHGFVALATSWYVYALIVAMITSMTLSQTAYASGPFAGAVTGMNITNPVVSYLLAVLVYGVPAPTAPHQVVGIVAAAVLVVAGVVGLARMLPPLLPAGPTGPAGPESTPAVVPAVPTQPPTRRRRVGGAGRRPQAQASRRTIV</sequence>
<dbReference type="OrthoDB" id="4571836at2"/>
<dbReference type="RefSeq" id="WP_076817209.1">
    <property type="nucleotide sequence ID" value="NZ_MOMC01000027.1"/>
</dbReference>